<dbReference type="Gene3D" id="1.10.340.70">
    <property type="match status" value="1"/>
</dbReference>
<dbReference type="PANTHER" id="PTHR37984">
    <property type="entry name" value="PROTEIN CBG26694"/>
    <property type="match status" value="1"/>
</dbReference>
<dbReference type="Gene3D" id="3.30.420.10">
    <property type="entry name" value="Ribonuclease H-like superfamily/Ribonuclease H"/>
    <property type="match status" value="1"/>
</dbReference>
<dbReference type="InterPro" id="IPR012337">
    <property type="entry name" value="RNaseH-like_sf"/>
</dbReference>
<feature type="region of interest" description="Disordered" evidence="2">
    <location>
        <begin position="1"/>
        <end position="22"/>
    </location>
</feature>
<keyword evidence="5" id="KW-1185">Reference proteome</keyword>
<dbReference type="Proteomes" id="UP001152622">
    <property type="component" value="Chromosome 14"/>
</dbReference>
<dbReference type="InterPro" id="IPR050951">
    <property type="entry name" value="Retrovirus_Pol_polyprotein"/>
</dbReference>
<accession>A0A9Q1IK30</accession>
<feature type="compositionally biased region" description="Low complexity" evidence="2">
    <location>
        <begin position="302"/>
        <end position="313"/>
    </location>
</feature>
<name>A0A9Q1IK30_SYNKA</name>
<dbReference type="Pfam" id="PF17921">
    <property type="entry name" value="Integrase_H2C2"/>
    <property type="match status" value="1"/>
</dbReference>
<evidence type="ECO:0000256" key="2">
    <source>
        <dbReference type="SAM" id="MobiDB-lite"/>
    </source>
</evidence>
<comment type="caution">
    <text evidence="4">The sequence shown here is derived from an EMBL/GenBank/DDBJ whole genome shotgun (WGS) entry which is preliminary data.</text>
</comment>
<dbReference type="InterPro" id="IPR036397">
    <property type="entry name" value="RNaseH_sf"/>
</dbReference>
<proteinExistence type="predicted"/>
<evidence type="ECO:0000259" key="3">
    <source>
        <dbReference type="Pfam" id="PF17921"/>
    </source>
</evidence>
<feature type="compositionally biased region" description="Polar residues" evidence="2">
    <location>
        <begin position="1"/>
        <end position="15"/>
    </location>
</feature>
<feature type="region of interest" description="Disordered" evidence="2">
    <location>
        <begin position="172"/>
        <end position="191"/>
    </location>
</feature>
<feature type="compositionally biased region" description="Pro residues" evidence="2">
    <location>
        <begin position="327"/>
        <end position="338"/>
    </location>
</feature>
<feature type="region of interest" description="Disordered" evidence="2">
    <location>
        <begin position="299"/>
        <end position="345"/>
    </location>
</feature>
<dbReference type="OrthoDB" id="775972at2759"/>
<organism evidence="4 5">
    <name type="scientific">Synaphobranchus kaupii</name>
    <name type="common">Kaup's arrowtooth eel</name>
    <dbReference type="NCBI Taxonomy" id="118154"/>
    <lineage>
        <taxon>Eukaryota</taxon>
        <taxon>Metazoa</taxon>
        <taxon>Chordata</taxon>
        <taxon>Craniata</taxon>
        <taxon>Vertebrata</taxon>
        <taxon>Euteleostomi</taxon>
        <taxon>Actinopterygii</taxon>
        <taxon>Neopterygii</taxon>
        <taxon>Teleostei</taxon>
        <taxon>Anguilliformes</taxon>
        <taxon>Synaphobranchidae</taxon>
        <taxon>Synaphobranchus</taxon>
    </lineage>
</organism>
<protein>
    <recommendedName>
        <fullName evidence="1">Gypsy retrotransposon integrase-like protein 1</fullName>
    </recommendedName>
</protein>
<gene>
    <name evidence="4" type="ORF">SKAU_G00326500</name>
</gene>
<feature type="compositionally biased region" description="Low complexity" evidence="2">
    <location>
        <begin position="172"/>
        <end position="184"/>
    </location>
</feature>
<evidence type="ECO:0000256" key="1">
    <source>
        <dbReference type="ARBA" id="ARBA00039658"/>
    </source>
</evidence>
<dbReference type="InterPro" id="IPR041588">
    <property type="entry name" value="Integrase_H2C2"/>
</dbReference>
<feature type="domain" description="Integrase zinc-binding" evidence="3">
    <location>
        <begin position="26"/>
        <end position="78"/>
    </location>
</feature>
<dbReference type="GO" id="GO:0003676">
    <property type="term" value="F:nucleic acid binding"/>
    <property type="evidence" value="ECO:0007669"/>
    <property type="project" value="InterPro"/>
</dbReference>
<evidence type="ECO:0000313" key="5">
    <source>
        <dbReference type="Proteomes" id="UP001152622"/>
    </source>
</evidence>
<sequence length="357" mass="39316">MPAYSPTTESATSSHAGGKSGSRAVIPATLRTRVLHMAHEGHLGVVKVKQRCRDTVWWLHIDLDVEDLVKNCTCCLLSGKTGQPATAPLTPLQWPSPPWEHIQVDLCGELHGAPAHTRYLLVVHDVHSKWPEAFELGSITTHAIITCLDKLFGRWGQPSTVTSDNVLISSSSQSSCHSGPSSTSGQQCTTLRHSTTGVSPALLMIGRELKQPLDCLRAKPAPARVSPGLQRAKVQVRSSQAQMKQRFETSRRVRDPSLSAGDWVRVKHAYRQNKLQSYWSVPQQVTRWHSNRLHRVRAPTDSASSLSPAASLSWQPTPGTEWLGVNPPLPPGPAPQPARPQRERAPPVWFRDYVLSC</sequence>
<dbReference type="EMBL" id="JAINUF010000014">
    <property type="protein sequence ID" value="KAJ8342722.1"/>
    <property type="molecule type" value="Genomic_DNA"/>
</dbReference>
<evidence type="ECO:0000313" key="4">
    <source>
        <dbReference type="EMBL" id="KAJ8342722.1"/>
    </source>
</evidence>
<reference evidence="4" key="1">
    <citation type="journal article" date="2023" name="Science">
        <title>Genome structures resolve the early diversification of teleost fishes.</title>
        <authorList>
            <person name="Parey E."/>
            <person name="Louis A."/>
            <person name="Montfort J."/>
            <person name="Bouchez O."/>
            <person name="Roques C."/>
            <person name="Iampietro C."/>
            <person name="Lluch J."/>
            <person name="Castinel A."/>
            <person name="Donnadieu C."/>
            <person name="Desvignes T."/>
            <person name="Floi Bucao C."/>
            <person name="Jouanno E."/>
            <person name="Wen M."/>
            <person name="Mejri S."/>
            <person name="Dirks R."/>
            <person name="Jansen H."/>
            <person name="Henkel C."/>
            <person name="Chen W.J."/>
            <person name="Zahm M."/>
            <person name="Cabau C."/>
            <person name="Klopp C."/>
            <person name="Thompson A.W."/>
            <person name="Robinson-Rechavi M."/>
            <person name="Braasch I."/>
            <person name="Lecointre G."/>
            <person name="Bobe J."/>
            <person name="Postlethwait J.H."/>
            <person name="Berthelot C."/>
            <person name="Roest Crollius H."/>
            <person name="Guiguen Y."/>
        </authorList>
    </citation>
    <scope>NUCLEOTIDE SEQUENCE</scope>
    <source>
        <strain evidence="4">WJC10195</strain>
    </source>
</reference>
<dbReference type="PANTHER" id="PTHR37984:SF15">
    <property type="entry name" value="INTEGRASE CATALYTIC DOMAIN-CONTAINING PROTEIN"/>
    <property type="match status" value="1"/>
</dbReference>
<dbReference type="SUPFAM" id="SSF53098">
    <property type="entry name" value="Ribonuclease H-like"/>
    <property type="match status" value="1"/>
</dbReference>
<dbReference type="AlphaFoldDB" id="A0A9Q1IK30"/>